<dbReference type="SUPFAM" id="SSF56601">
    <property type="entry name" value="beta-lactamase/transpeptidase-like"/>
    <property type="match status" value="1"/>
</dbReference>
<organism evidence="3 4">
    <name type="scientific">Actinomadura meyerae</name>
    <dbReference type="NCBI Taxonomy" id="240840"/>
    <lineage>
        <taxon>Bacteria</taxon>
        <taxon>Bacillati</taxon>
        <taxon>Actinomycetota</taxon>
        <taxon>Actinomycetes</taxon>
        <taxon>Streptosporangiales</taxon>
        <taxon>Thermomonosporaceae</taxon>
        <taxon>Actinomadura</taxon>
    </lineage>
</organism>
<evidence type="ECO:0000259" key="2">
    <source>
        <dbReference type="Pfam" id="PF00144"/>
    </source>
</evidence>
<feature type="compositionally biased region" description="Low complexity" evidence="1">
    <location>
        <begin position="38"/>
        <end position="57"/>
    </location>
</feature>
<name>A0A239P777_9ACTN</name>
<dbReference type="Proteomes" id="UP000198318">
    <property type="component" value="Unassembled WGS sequence"/>
</dbReference>
<dbReference type="PROSITE" id="PS51318">
    <property type="entry name" value="TAT"/>
    <property type="match status" value="1"/>
</dbReference>
<feature type="domain" description="Beta-lactamase-related" evidence="2">
    <location>
        <begin position="66"/>
        <end position="393"/>
    </location>
</feature>
<dbReference type="InterPro" id="IPR050789">
    <property type="entry name" value="Diverse_Enzym_Activities"/>
</dbReference>
<dbReference type="AlphaFoldDB" id="A0A239P777"/>
<dbReference type="RefSeq" id="WP_089331183.1">
    <property type="nucleotide sequence ID" value="NZ_FZOR01000080.1"/>
</dbReference>
<evidence type="ECO:0000313" key="3">
    <source>
        <dbReference type="EMBL" id="SNT62911.1"/>
    </source>
</evidence>
<dbReference type="InterPro" id="IPR006311">
    <property type="entry name" value="TAT_signal"/>
</dbReference>
<dbReference type="InterPro" id="IPR012338">
    <property type="entry name" value="Beta-lactam/transpept-like"/>
</dbReference>
<protein>
    <submittedName>
        <fullName evidence="3">CubicO group peptidase, beta-lactamase class C family</fullName>
    </submittedName>
</protein>
<reference evidence="3 4" key="1">
    <citation type="submission" date="2017-06" db="EMBL/GenBank/DDBJ databases">
        <authorList>
            <person name="Kim H.J."/>
            <person name="Triplett B.A."/>
        </authorList>
    </citation>
    <scope>NUCLEOTIDE SEQUENCE [LARGE SCALE GENOMIC DNA]</scope>
    <source>
        <strain evidence="3 4">DSM 44715</strain>
    </source>
</reference>
<dbReference type="PANTHER" id="PTHR43283">
    <property type="entry name" value="BETA-LACTAMASE-RELATED"/>
    <property type="match status" value="1"/>
</dbReference>
<dbReference type="OrthoDB" id="3863176at2"/>
<dbReference type="EMBL" id="FZOR01000080">
    <property type="protein sequence ID" value="SNT62911.1"/>
    <property type="molecule type" value="Genomic_DNA"/>
</dbReference>
<evidence type="ECO:0000313" key="4">
    <source>
        <dbReference type="Proteomes" id="UP000198318"/>
    </source>
</evidence>
<proteinExistence type="predicted"/>
<feature type="region of interest" description="Disordered" evidence="1">
    <location>
        <begin position="38"/>
        <end position="59"/>
    </location>
</feature>
<accession>A0A239P777</accession>
<sequence>MDADSVRGVNRRRLLRWGGGLAATGAVTAAVPLMGARPGHAAATGRPGPAGADDIPPATRPGGAYDRYVAKLAAEGKFSGVVLLSHKGRTVLSRSYGMADKEKGIRNHEGIAFNLSSAGKPFHAVAVLQLAQQGKLKLSDTVGTHLTGFADNIAEQVTVHHLLSGTSGLESPEEDVERVFQSRTEVHEFYEARARQAKLVDVPGVPNTRHAEAEVTISALIVEAVAGTTYWDYVQENIFERCGMRDSAFYTRPQWLTDKHIAHPYMSLADGSVVDAVRNLDKSSPHPSVLGKNPGRAFIDAPGDGGFVTAPDLVRFANGLGDGTLLDRPWADVLTSAKIPHGPASFGAYGIPISIVGGQWMYQRAGGNPGVAANWDIYPYTGWVGVILGNNDGVPLQEMIGQEMQAITGVPAGGGSGG</sequence>
<gene>
    <name evidence="3" type="ORF">SAMN05443665_10807</name>
</gene>
<dbReference type="InterPro" id="IPR001466">
    <property type="entry name" value="Beta-lactam-related"/>
</dbReference>
<dbReference type="Gene3D" id="3.40.710.10">
    <property type="entry name" value="DD-peptidase/beta-lactamase superfamily"/>
    <property type="match status" value="1"/>
</dbReference>
<keyword evidence="4" id="KW-1185">Reference proteome</keyword>
<dbReference type="Pfam" id="PF00144">
    <property type="entry name" value="Beta-lactamase"/>
    <property type="match status" value="1"/>
</dbReference>
<evidence type="ECO:0000256" key="1">
    <source>
        <dbReference type="SAM" id="MobiDB-lite"/>
    </source>
</evidence>